<keyword evidence="1" id="KW-0472">Membrane</keyword>
<evidence type="ECO:0000256" key="1">
    <source>
        <dbReference type="SAM" id="Phobius"/>
    </source>
</evidence>
<comment type="caution">
    <text evidence="2">The sequence shown here is derived from an EMBL/GenBank/DDBJ whole genome shotgun (WGS) entry which is preliminary data.</text>
</comment>
<dbReference type="SUPFAM" id="SSF46689">
    <property type="entry name" value="Homeodomain-like"/>
    <property type="match status" value="1"/>
</dbReference>
<keyword evidence="1" id="KW-1133">Transmembrane helix</keyword>
<keyword evidence="1" id="KW-0812">Transmembrane</keyword>
<evidence type="ECO:0000313" key="3">
    <source>
        <dbReference type="Proteomes" id="UP000753961"/>
    </source>
</evidence>
<sequence length="112" mass="12584">MDNYQDYIEVNPEIMMGKPVIKGTRITVELILEKLSAGETIKEILDAHHRLSREAVLAALGFLGIILIRLMGLKASIKTEILKKVILNHEDNLLGSLVVVQPGAIRIRKFQR</sequence>
<organism evidence="2 3">
    <name type="scientific">Membranihabitans marinus</name>
    <dbReference type="NCBI Taxonomy" id="1227546"/>
    <lineage>
        <taxon>Bacteria</taxon>
        <taxon>Pseudomonadati</taxon>
        <taxon>Bacteroidota</taxon>
        <taxon>Saprospiria</taxon>
        <taxon>Saprospirales</taxon>
        <taxon>Saprospiraceae</taxon>
        <taxon>Membranihabitans</taxon>
    </lineage>
</organism>
<dbReference type="Gene3D" id="1.10.10.10">
    <property type="entry name" value="Winged helix-like DNA-binding domain superfamily/Winged helix DNA-binding domain"/>
    <property type="match status" value="1"/>
</dbReference>
<dbReference type="PANTHER" id="PTHR34849">
    <property type="entry name" value="SSL5025 PROTEIN"/>
    <property type="match status" value="1"/>
</dbReference>
<proteinExistence type="predicted"/>
<protein>
    <submittedName>
        <fullName evidence="2">DUF433 domain-containing protein</fullName>
    </submittedName>
</protein>
<dbReference type="InterPro" id="IPR036388">
    <property type="entry name" value="WH-like_DNA-bd_sf"/>
</dbReference>
<dbReference type="PANTHER" id="PTHR34849:SF3">
    <property type="entry name" value="SSR2962 PROTEIN"/>
    <property type="match status" value="1"/>
</dbReference>
<dbReference type="EMBL" id="JAHVHU010000001">
    <property type="protein sequence ID" value="MBY5956539.1"/>
    <property type="molecule type" value="Genomic_DNA"/>
</dbReference>
<dbReference type="Proteomes" id="UP000753961">
    <property type="component" value="Unassembled WGS sequence"/>
</dbReference>
<gene>
    <name evidence="2" type="ORF">KUV50_00225</name>
</gene>
<keyword evidence="3" id="KW-1185">Reference proteome</keyword>
<dbReference type="InterPro" id="IPR007367">
    <property type="entry name" value="DUF433"/>
</dbReference>
<dbReference type="AlphaFoldDB" id="A0A953HK69"/>
<evidence type="ECO:0000313" key="2">
    <source>
        <dbReference type="EMBL" id="MBY5956539.1"/>
    </source>
</evidence>
<reference evidence="2" key="1">
    <citation type="submission" date="2021-06" db="EMBL/GenBank/DDBJ databases">
        <title>44 bacteria genomes isolated from Dapeng, Shenzhen.</title>
        <authorList>
            <person name="Zheng W."/>
            <person name="Yu S."/>
            <person name="Huang Y."/>
        </authorList>
    </citation>
    <scope>NUCLEOTIDE SEQUENCE</scope>
    <source>
        <strain evidence="2">DP5N28-2</strain>
    </source>
</reference>
<feature type="transmembrane region" description="Helical" evidence="1">
    <location>
        <begin position="55"/>
        <end position="73"/>
    </location>
</feature>
<name>A0A953HK69_9BACT</name>
<accession>A0A953HK69</accession>
<dbReference type="InterPro" id="IPR009057">
    <property type="entry name" value="Homeodomain-like_sf"/>
</dbReference>
<dbReference type="Pfam" id="PF04255">
    <property type="entry name" value="DUF433"/>
    <property type="match status" value="1"/>
</dbReference>